<proteinExistence type="predicted"/>
<name>A0AAN5ALB6_9BACT</name>
<organism evidence="1 2">
    <name type="scientific">Persicobacter diffluens</name>
    <dbReference type="NCBI Taxonomy" id="981"/>
    <lineage>
        <taxon>Bacteria</taxon>
        <taxon>Pseudomonadati</taxon>
        <taxon>Bacteroidota</taxon>
        <taxon>Cytophagia</taxon>
        <taxon>Cytophagales</taxon>
        <taxon>Persicobacteraceae</taxon>
        <taxon>Persicobacter</taxon>
    </lineage>
</organism>
<dbReference type="InterPro" id="IPR047715">
    <property type="entry name" value="EboA_dom"/>
</dbReference>
<gene>
    <name evidence="1" type="ORF">PEDI_12550</name>
</gene>
<evidence type="ECO:0000313" key="2">
    <source>
        <dbReference type="Proteomes" id="UP001310022"/>
    </source>
</evidence>
<dbReference type="AlphaFoldDB" id="A0AAN5ALB6"/>
<comment type="caution">
    <text evidence="1">The sequence shown here is derived from an EMBL/GenBank/DDBJ whole genome shotgun (WGS) entry which is preliminary data.</text>
</comment>
<keyword evidence="2" id="KW-1185">Reference proteome</keyword>
<dbReference type="Proteomes" id="UP001310022">
    <property type="component" value="Unassembled WGS sequence"/>
</dbReference>
<dbReference type="EMBL" id="BQKE01000001">
    <property type="protein sequence ID" value="GJM60703.1"/>
    <property type="molecule type" value="Genomic_DNA"/>
</dbReference>
<evidence type="ECO:0000313" key="1">
    <source>
        <dbReference type="EMBL" id="GJM60703.1"/>
    </source>
</evidence>
<reference evidence="1 2" key="1">
    <citation type="submission" date="2021-12" db="EMBL/GenBank/DDBJ databases">
        <title>Genome sequencing of bacteria with rrn-lacking chromosome and rrn-plasmid.</title>
        <authorList>
            <person name="Anda M."/>
            <person name="Iwasaki W."/>
        </authorList>
    </citation>
    <scope>NUCLEOTIDE SEQUENCE [LARGE SCALE GENOMIC DNA]</scope>
    <source>
        <strain evidence="1 2">NBRC 15940</strain>
    </source>
</reference>
<dbReference type="RefSeq" id="WP_338236404.1">
    <property type="nucleotide sequence ID" value="NZ_BQKE01000001.1"/>
</dbReference>
<protein>
    <submittedName>
        <fullName evidence="1">Uncharacterized protein</fullName>
    </submittedName>
</protein>
<dbReference type="NCBIfam" id="NF035938">
    <property type="entry name" value="EboA_domain"/>
    <property type="match status" value="1"/>
</dbReference>
<accession>A0AAN5ALB6</accession>
<sequence>MEWIKEYQKFKLEINQQSLTSIPYRVLKQRSIFYEAFGLKEDFFADFSRMARLFKSERECLFARIFLLEKLTKNESLPHVTFWKEIYETADEKEQIALLRSMAIIPFSPAMIPIAEMAVRSNLTTVFDAICLQNPFPGHYFSENSWNQMVLKALFSERPLFKIAQLDKRKNQALAQMVFDYAMERWAAKRNVPPELWRMMQQEVPIRKSITDRLSQGSSFEQAASQLLLQDYQLEHQNIYQDWDQLGMAYWKAQPRPQGYQQAGSGYHQINYKPE</sequence>